<reference evidence="1 2" key="1">
    <citation type="submission" date="2024-08" db="EMBL/GenBank/DDBJ databases">
        <title>Genome sequence of Streptomyces aureus CACIA-1.46HGO.</title>
        <authorList>
            <person name="Evangelista-Martinez Z."/>
        </authorList>
    </citation>
    <scope>NUCLEOTIDE SEQUENCE [LARGE SCALE GENOMIC DNA]</scope>
    <source>
        <strain evidence="1 2">CACIA-1.46HGO</strain>
    </source>
</reference>
<organism evidence="1 2">
    <name type="scientific">Streptomyces aureus</name>
    <dbReference type="NCBI Taxonomy" id="193461"/>
    <lineage>
        <taxon>Bacteria</taxon>
        <taxon>Bacillati</taxon>
        <taxon>Actinomycetota</taxon>
        <taxon>Actinomycetes</taxon>
        <taxon>Kitasatosporales</taxon>
        <taxon>Streptomycetaceae</taxon>
        <taxon>Streptomyces</taxon>
    </lineage>
</organism>
<keyword evidence="2" id="KW-1185">Reference proteome</keyword>
<protein>
    <submittedName>
        <fullName evidence="1">Uncharacterized protein</fullName>
    </submittedName>
</protein>
<sequence>MIKISAEREEANDSLWQYEDKPAGLEAEDSRLICWATTDNGEYLYWLVQQGDDPDTRPVLINDESGEDWERYDVTVTRFLVGELGGQIRSQILWDQFPQPEHGFRTAREMAG</sequence>
<name>A0ABV4SHB6_9ACTN</name>
<accession>A0ABV4SHB6</accession>
<gene>
    <name evidence="1" type="ORF">ACEG43_16915</name>
</gene>
<comment type="caution">
    <text evidence="1">The sequence shown here is derived from an EMBL/GenBank/DDBJ whole genome shotgun (WGS) entry which is preliminary data.</text>
</comment>
<evidence type="ECO:0000313" key="2">
    <source>
        <dbReference type="Proteomes" id="UP001571476"/>
    </source>
</evidence>
<dbReference type="Proteomes" id="UP001571476">
    <property type="component" value="Unassembled WGS sequence"/>
</dbReference>
<proteinExistence type="predicted"/>
<dbReference type="RefSeq" id="WP_372563159.1">
    <property type="nucleotide sequence ID" value="NZ_JBGOSP010000007.1"/>
</dbReference>
<dbReference type="EMBL" id="JBGOSP010000007">
    <property type="protein sequence ID" value="MFA3837835.1"/>
    <property type="molecule type" value="Genomic_DNA"/>
</dbReference>
<evidence type="ECO:0000313" key="1">
    <source>
        <dbReference type="EMBL" id="MFA3837835.1"/>
    </source>
</evidence>